<dbReference type="PANTHER" id="PTHR37544">
    <property type="entry name" value="SPRAY-RELATED"/>
    <property type="match status" value="1"/>
</dbReference>
<feature type="transmembrane region" description="Helical" evidence="1">
    <location>
        <begin position="155"/>
        <end position="177"/>
    </location>
</feature>
<dbReference type="GeneID" id="92011248"/>
<name>A0ABR3CBL2_9PEZI</name>
<sequence length="259" mass="28353">MHYGVPFMDALSRASSIQKLGGIEDGLYGYEDLNDLTFNFRDPKQGLNLDFTSYAMFSLANQDPKALLNASAMEALANKTFSTFFQHFVSSNLSMDAGSWVYQPIGAQLPPGTGPLQWNGNLAVDRPDPHPIPPTNRTAVVEVSTPVEMLRTNAVAVWLSVAILIWLVGTTVLVAIVQKSRSRRLLRNVECVADVLVLVAGSGNLLRLVREQGIEAFEGDNGRFVARLGWFEGSDGEARWGVEVFENDGTERESGDESS</sequence>
<comment type="caution">
    <text evidence="2">The sequence shown here is derived from an EMBL/GenBank/DDBJ whole genome shotgun (WGS) entry which is preliminary data.</text>
</comment>
<dbReference type="EMBL" id="JAJVCZ030000007">
    <property type="protein sequence ID" value="KAL0257993.1"/>
    <property type="molecule type" value="Genomic_DNA"/>
</dbReference>
<dbReference type="PANTHER" id="PTHR37544:SF3">
    <property type="entry name" value="SPRAY"/>
    <property type="match status" value="1"/>
</dbReference>
<keyword evidence="1" id="KW-1133">Transmembrane helix</keyword>
<evidence type="ECO:0000313" key="3">
    <source>
        <dbReference type="Proteomes" id="UP001430584"/>
    </source>
</evidence>
<reference evidence="2 3" key="1">
    <citation type="submission" date="2024-02" db="EMBL/GenBank/DDBJ databases">
        <title>De novo assembly and annotation of 12 fungi associated with fruit tree decline syndrome in Ontario, Canada.</title>
        <authorList>
            <person name="Sulman M."/>
            <person name="Ellouze W."/>
            <person name="Ilyukhin E."/>
        </authorList>
    </citation>
    <scope>NUCLEOTIDE SEQUENCE [LARGE SCALE GENOMIC DNA]</scope>
    <source>
        <strain evidence="2 3">FDS-637</strain>
    </source>
</reference>
<evidence type="ECO:0000313" key="2">
    <source>
        <dbReference type="EMBL" id="KAL0257993.1"/>
    </source>
</evidence>
<keyword evidence="3" id="KW-1185">Reference proteome</keyword>
<dbReference type="RefSeq" id="XP_066631022.1">
    <property type="nucleotide sequence ID" value="XM_066778585.1"/>
</dbReference>
<dbReference type="Proteomes" id="UP001430584">
    <property type="component" value="Unassembled WGS sequence"/>
</dbReference>
<evidence type="ECO:0000256" key="1">
    <source>
        <dbReference type="SAM" id="Phobius"/>
    </source>
</evidence>
<proteinExistence type="predicted"/>
<organism evidence="2 3">
    <name type="scientific">Diplodia seriata</name>
    <dbReference type="NCBI Taxonomy" id="420778"/>
    <lineage>
        <taxon>Eukaryota</taxon>
        <taxon>Fungi</taxon>
        <taxon>Dikarya</taxon>
        <taxon>Ascomycota</taxon>
        <taxon>Pezizomycotina</taxon>
        <taxon>Dothideomycetes</taxon>
        <taxon>Dothideomycetes incertae sedis</taxon>
        <taxon>Botryosphaeriales</taxon>
        <taxon>Botryosphaeriaceae</taxon>
        <taxon>Diplodia</taxon>
    </lineage>
</organism>
<gene>
    <name evidence="2" type="ORF">SLS55_007163</name>
</gene>
<protein>
    <submittedName>
        <fullName evidence="2">Uncharacterized protein</fullName>
    </submittedName>
</protein>
<accession>A0ABR3CBL2</accession>
<keyword evidence="1" id="KW-0812">Transmembrane</keyword>
<keyword evidence="1" id="KW-0472">Membrane</keyword>